<feature type="domain" description="Glycosyltransferase 2-like" evidence="3">
    <location>
        <begin position="35"/>
        <end position="156"/>
    </location>
</feature>
<dbReference type="PANTHER" id="PTHR48090">
    <property type="entry name" value="UNDECAPRENYL-PHOSPHATE 4-DEOXY-4-FORMAMIDO-L-ARABINOSE TRANSFERASE-RELATED"/>
    <property type="match status" value="1"/>
</dbReference>
<organism evidence="4 5">
    <name type="scientific">Streptacidiphilus jiangxiensis</name>
    <dbReference type="NCBI Taxonomy" id="235985"/>
    <lineage>
        <taxon>Bacteria</taxon>
        <taxon>Bacillati</taxon>
        <taxon>Actinomycetota</taxon>
        <taxon>Actinomycetes</taxon>
        <taxon>Kitasatosporales</taxon>
        <taxon>Streptomycetaceae</taxon>
        <taxon>Streptacidiphilus</taxon>
    </lineage>
</organism>
<dbReference type="Proteomes" id="UP000183015">
    <property type="component" value="Unassembled WGS sequence"/>
</dbReference>
<evidence type="ECO:0000259" key="3">
    <source>
        <dbReference type="Pfam" id="PF00535"/>
    </source>
</evidence>
<feature type="region of interest" description="Disordered" evidence="2">
    <location>
        <begin position="446"/>
        <end position="466"/>
    </location>
</feature>
<dbReference type="STRING" id="235985.SAMN05414137_13052"/>
<dbReference type="Pfam" id="PF00535">
    <property type="entry name" value="Glycos_transf_2"/>
    <property type="match status" value="1"/>
</dbReference>
<proteinExistence type="inferred from homology"/>
<dbReference type="eggNOG" id="COG3222">
    <property type="taxonomic scope" value="Bacteria"/>
</dbReference>
<evidence type="ECO:0000256" key="2">
    <source>
        <dbReference type="SAM" id="MobiDB-lite"/>
    </source>
</evidence>
<dbReference type="InterPro" id="IPR018641">
    <property type="entry name" value="Trfase_1_rSAM/seldom-assoc"/>
</dbReference>
<keyword evidence="4" id="KW-0808">Transferase</keyword>
<dbReference type="Pfam" id="PF09837">
    <property type="entry name" value="DUF2064"/>
    <property type="match status" value="1"/>
</dbReference>
<accession>A0A1H7YSW4</accession>
<keyword evidence="5" id="KW-1185">Reference proteome</keyword>
<evidence type="ECO:0000256" key="1">
    <source>
        <dbReference type="ARBA" id="ARBA00006739"/>
    </source>
</evidence>
<dbReference type="InterPro" id="IPR001173">
    <property type="entry name" value="Glyco_trans_2-like"/>
</dbReference>
<dbReference type="Gene3D" id="3.90.550.10">
    <property type="entry name" value="Spore Coat Polysaccharide Biosynthesis Protein SpsA, Chain A"/>
    <property type="match status" value="2"/>
</dbReference>
<gene>
    <name evidence="4" type="ORF">SAMN05414137_13052</name>
</gene>
<name>A0A1H7YSW4_STRJI</name>
<dbReference type="CDD" id="cd04179">
    <property type="entry name" value="DPM_DPG-synthase_like"/>
    <property type="match status" value="1"/>
</dbReference>
<comment type="similarity">
    <text evidence="1">Belongs to the glycosyltransferase 2 family.</text>
</comment>
<dbReference type="AlphaFoldDB" id="A0A1H7YSW4"/>
<dbReference type="EMBL" id="FOAZ01000030">
    <property type="protein sequence ID" value="SEM48971.1"/>
    <property type="molecule type" value="Genomic_DNA"/>
</dbReference>
<feature type="compositionally biased region" description="Basic and acidic residues" evidence="2">
    <location>
        <begin position="446"/>
        <end position="459"/>
    </location>
</feature>
<evidence type="ECO:0000313" key="4">
    <source>
        <dbReference type="EMBL" id="SEM48971.1"/>
    </source>
</evidence>
<dbReference type="InterPro" id="IPR029044">
    <property type="entry name" value="Nucleotide-diphossugar_trans"/>
</dbReference>
<dbReference type="InterPro" id="IPR050256">
    <property type="entry name" value="Glycosyltransferase_2"/>
</dbReference>
<protein>
    <submittedName>
        <fullName evidence="4">Uncharacterized conserved protein, glycosyltransferase A (GT-A) superfamily, DUF2064 family</fullName>
    </submittedName>
</protein>
<evidence type="ECO:0000313" key="5">
    <source>
        <dbReference type="Proteomes" id="UP000183015"/>
    </source>
</evidence>
<sequence length="466" mass="48348">MDDAEAVGTTVDLVLPCLDEAEALPWVLGRVPRGVRPIVVDNGSTDGSAELAAELGATVVHETRRGFGAACHAGLLAATAPYVAFCDCDASLDPAELPRLLAPLATGRAELVLGRRVPAGRGAWPAHARLANAELARRLRARTGAALHDLGPMRVASRERLLALGLGDRRSGYPLEMVLAAASAGMRLAEVPVGYHPRAGRSKVTGTLRGTRQAVRDMSAILAAPAPVLLLLAKSPAPGRVKTRLTASGPASVTPEQAAAVAQAALVDTMATLDQVPASRRVLVLDGLPGRWLRPGWEVVPQSGGGLDHRLASAFAAVAGPVPALLVGMDTPQLAARVLAEPLAPAARAGVDAWFGPATDGGFWAFGLARPDARLAARLLHGVPMSAPTTGAALRGRLAAEGLRVRDLPELTDVDTPATADAVASAAPSSRFAAAWREARAVREVREGQRVQEAREARDAQSALVR</sequence>
<dbReference type="SUPFAM" id="SSF53448">
    <property type="entry name" value="Nucleotide-diphospho-sugar transferases"/>
    <property type="match status" value="2"/>
</dbReference>
<reference evidence="5" key="1">
    <citation type="submission" date="2016-10" db="EMBL/GenBank/DDBJ databases">
        <authorList>
            <person name="Varghese N."/>
        </authorList>
    </citation>
    <scope>NUCLEOTIDE SEQUENCE [LARGE SCALE GENOMIC DNA]</scope>
    <source>
        <strain evidence="5">DSM 45096 / BCRC 16803 / CGMCC 4.1857 / CIP 109030 / JCM 12277 / KCTC 19219 / NBRC 100920 / 33214</strain>
    </source>
</reference>
<dbReference type="PANTHER" id="PTHR48090:SF7">
    <property type="entry name" value="RFBJ PROTEIN"/>
    <property type="match status" value="1"/>
</dbReference>
<dbReference type="GO" id="GO:0016740">
    <property type="term" value="F:transferase activity"/>
    <property type="evidence" value="ECO:0007669"/>
    <property type="project" value="UniProtKB-KW"/>
</dbReference>